<dbReference type="SUPFAM" id="SSF54523">
    <property type="entry name" value="Pili subunits"/>
    <property type="match status" value="1"/>
</dbReference>
<evidence type="ECO:0000256" key="4">
    <source>
        <dbReference type="ARBA" id="ARBA00022989"/>
    </source>
</evidence>
<feature type="transmembrane region" description="Helical" evidence="6">
    <location>
        <begin position="12"/>
        <end position="35"/>
    </location>
</feature>
<protein>
    <recommendedName>
        <fullName evidence="9">Type II secretion system protein GspG C-terminal domain-containing protein</fullName>
    </recommendedName>
</protein>
<reference evidence="7 8" key="1">
    <citation type="journal article" date="2016" name="Nat. Commun.">
        <title>Thousands of microbial genomes shed light on interconnected biogeochemical processes in an aquifer system.</title>
        <authorList>
            <person name="Anantharaman K."/>
            <person name="Brown C.T."/>
            <person name="Hug L.A."/>
            <person name="Sharon I."/>
            <person name="Castelle C.J."/>
            <person name="Probst A.J."/>
            <person name="Thomas B.C."/>
            <person name="Singh A."/>
            <person name="Wilkins M.J."/>
            <person name="Karaoz U."/>
            <person name="Brodie E.L."/>
            <person name="Williams K.H."/>
            <person name="Hubbard S.S."/>
            <person name="Banfield J.F."/>
        </authorList>
    </citation>
    <scope>NUCLEOTIDE SEQUENCE [LARGE SCALE GENOMIC DNA]</scope>
</reference>
<evidence type="ECO:0000313" key="8">
    <source>
        <dbReference type="Proteomes" id="UP000176923"/>
    </source>
</evidence>
<accession>A0A1F5ZTC4</accession>
<dbReference type="PROSITE" id="PS00409">
    <property type="entry name" value="PROKAR_NTER_METHYL"/>
    <property type="match status" value="1"/>
</dbReference>
<dbReference type="InterPro" id="IPR045584">
    <property type="entry name" value="Pilin-like"/>
</dbReference>
<comment type="subcellular location">
    <subcellularLocation>
        <location evidence="1">Membrane</location>
        <topology evidence="1">Single-pass membrane protein</topology>
    </subcellularLocation>
</comment>
<dbReference type="InterPro" id="IPR002416">
    <property type="entry name" value="T2SS_protein-GspH"/>
</dbReference>
<organism evidence="7 8">
    <name type="scientific">Candidatus Gottesmanbacteria bacterium RIFCSPHIGHO2_02_FULL_39_11</name>
    <dbReference type="NCBI Taxonomy" id="1798382"/>
    <lineage>
        <taxon>Bacteria</taxon>
        <taxon>Candidatus Gottesmaniibacteriota</taxon>
    </lineage>
</organism>
<evidence type="ECO:0000256" key="3">
    <source>
        <dbReference type="ARBA" id="ARBA00022692"/>
    </source>
</evidence>
<keyword evidence="2" id="KW-0488">Methylation</keyword>
<dbReference type="Pfam" id="PF07963">
    <property type="entry name" value="N_methyl"/>
    <property type="match status" value="1"/>
</dbReference>
<name>A0A1F5ZTC4_9BACT</name>
<dbReference type="InterPro" id="IPR012902">
    <property type="entry name" value="N_methyl_site"/>
</dbReference>
<dbReference type="GO" id="GO:0015627">
    <property type="term" value="C:type II protein secretion system complex"/>
    <property type="evidence" value="ECO:0007669"/>
    <property type="project" value="InterPro"/>
</dbReference>
<dbReference type="PRINTS" id="PR00885">
    <property type="entry name" value="BCTERIALGSPH"/>
</dbReference>
<evidence type="ECO:0000256" key="6">
    <source>
        <dbReference type="SAM" id="Phobius"/>
    </source>
</evidence>
<evidence type="ECO:0000256" key="5">
    <source>
        <dbReference type="ARBA" id="ARBA00023136"/>
    </source>
</evidence>
<comment type="caution">
    <text evidence="7">The sequence shown here is derived from an EMBL/GenBank/DDBJ whole genome shotgun (WGS) entry which is preliminary data.</text>
</comment>
<dbReference type="NCBIfam" id="TIGR02532">
    <property type="entry name" value="IV_pilin_GFxxxE"/>
    <property type="match status" value="1"/>
</dbReference>
<dbReference type="GO" id="GO:0015628">
    <property type="term" value="P:protein secretion by the type II secretion system"/>
    <property type="evidence" value="ECO:0007669"/>
    <property type="project" value="InterPro"/>
</dbReference>
<evidence type="ECO:0000256" key="2">
    <source>
        <dbReference type="ARBA" id="ARBA00022481"/>
    </source>
</evidence>
<evidence type="ECO:0000256" key="1">
    <source>
        <dbReference type="ARBA" id="ARBA00004167"/>
    </source>
</evidence>
<gene>
    <name evidence="7" type="ORF">A3D77_02715</name>
</gene>
<dbReference type="EMBL" id="MFJL01000022">
    <property type="protein sequence ID" value="OGG15585.1"/>
    <property type="molecule type" value="Genomic_DNA"/>
</dbReference>
<sequence length="173" mass="18592">MNQFSSSLKKGFTLIEILIVISLLGVLAVALLATIDPLEQIRKGQDSKTQNLITELNGAMDRYYATRQEYTWQAASPSIIQLTSANQTTYVDPLITAGELKTNFTTVAGTNLTTIYLSGTPSSKVLCFRPTSKAMLFDKNSHYAVDHSGAAGPGTCKGDTTPGATDCDWCVSS</sequence>
<keyword evidence="3 6" id="KW-0812">Transmembrane</keyword>
<dbReference type="Gene3D" id="3.30.700.10">
    <property type="entry name" value="Glycoprotein, Type 4 Pilin"/>
    <property type="match status" value="1"/>
</dbReference>
<evidence type="ECO:0008006" key="9">
    <source>
        <dbReference type="Google" id="ProtNLM"/>
    </source>
</evidence>
<keyword evidence="5 6" id="KW-0472">Membrane</keyword>
<evidence type="ECO:0000313" key="7">
    <source>
        <dbReference type="EMBL" id="OGG15585.1"/>
    </source>
</evidence>
<dbReference type="GO" id="GO:0016020">
    <property type="term" value="C:membrane"/>
    <property type="evidence" value="ECO:0007669"/>
    <property type="project" value="UniProtKB-SubCell"/>
</dbReference>
<dbReference type="STRING" id="1798382.A3D77_02715"/>
<proteinExistence type="predicted"/>
<dbReference type="Proteomes" id="UP000176923">
    <property type="component" value="Unassembled WGS sequence"/>
</dbReference>
<dbReference type="AlphaFoldDB" id="A0A1F5ZTC4"/>
<keyword evidence="4 6" id="KW-1133">Transmembrane helix</keyword>